<accession>A0A8S1WY65</accession>
<protein>
    <submittedName>
        <fullName evidence="5">Uncharacterized protein</fullName>
    </submittedName>
</protein>
<evidence type="ECO:0000256" key="2">
    <source>
        <dbReference type="ARBA" id="ARBA00022737"/>
    </source>
</evidence>
<organism evidence="5 6">
    <name type="scientific">Paramecium pentaurelia</name>
    <dbReference type="NCBI Taxonomy" id="43138"/>
    <lineage>
        <taxon>Eukaryota</taxon>
        <taxon>Sar</taxon>
        <taxon>Alveolata</taxon>
        <taxon>Ciliophora</taxon>
        <taxon>Intramacronucleata</taxon>
        <taxon>Oligohymenophorea</taxon>
        <taxon>Peniculida</taxon>
        <taxon>Parameciidae</taxon>
        <taxon>Paramecium</taxon>
    </lineage>
</organism>
<evidence type="ECO:0000256" key="1">
    <source>
        <dbReference type="ARBA" id="ARBA00022729"/>
    </source>
</evidence>
<proteinExistence type="predicted"/>
<evidence type="ECO:0000313" key="5">
    <source>
        <dbReference type="EMBL" id="CAD8194888.1"/>
    </source>
</evidence>
<dbReference type="InterPro" id="IPR011936">
    <property type="entry name" value="Myxo_disulph_rpt"/>
</dbReference>
<keyword evidence="1" id="KW-0732">Signal</keyword>
<dbReference type="AlphaFoldDB" id="A0A8S1WY65"/>
<dbReference type="PANTHER" id="PTHR39767">
    <property type="entry name" value="CALCIUM/CALMODULIN-BINDING MEMBRANE PROTEIN PCM4-RELATED"/>
    <property type="match status" value="1"/>
</dbReference>
<dbReference type="Pfam" id="PF13948">
    <property type="entry name" value="DUF4215"/>
    <property type="match status" value="2"/>
</dbReference>
<evidence type="ECO:0000313" key="6">
    <source>
        <dbReference type="Proteomes" id="UP000689195"/>
    </source>
</evidence>
<dbReference type="EMBL" id="CAJJDO010000108">
    <property type="protein sequence ID" value="CAD8194888.1"/>
    <property type="molecule type" value="Genomic_DNA"/>
</dbReference>
<dbReference type="OrthoDB" id="28293at2759"/>
<feature type="transmembrane region" description="Helical" evidence="4">
    <location>
        <begin position="416"/>
        <end position="435"/>
    </location>
</feature>
<keyword evidence="4" id="KW-1133">Transmembrane helix</keyword>
<dbReference type="Proteomes" id="UP000689195">
    <property type="component" value="Unassembled WGS sequence"/>
</dbReference>
<keyword evidence="6" id="KW-1185">Reference proteome</keyword>
<sequence length="586" mass="68073">MIDGWQDYLNNVNFYTCGGSKYFGISTNNWIAISRIFLDLEPHSHIIVEAKFQIIGNQISPTFYIDEQSISYYLVISSQDCGNSQPEYLKTFSITYSHNRRNVWTTILNEYGGGLISLRLSIIKCQYEYDGCIENYPKIYLQWRLHQYSFNQNIITNSNGWTFVSYHYYPNYFSCGNCQLLQFKEINYSTQLPPHQDLLIRFFKQTIYMILIRNHDDPILLLNIKTQIDTRDSYIRDFELFYTQPEIIFNNLNEGCLVQFDDKCLICQEGWIQDEFPENCHPICGDGIIQGQEECDDGNLISNDSCYLCKYSCIQFCSICQFGICLQCQDGFIINAKFNCDPLCADGNLIPYSTEQCEVTVNGIQDNCSECRFISIPNRKTNYFSICLECEAGFQILENICFPFAEINQFLKSMRIVMMVMSNLMMVVFNVNLNALKIATYVKKDNVYQNVKMDMNLLIIVVFLFVVIKQSQKKRIAMMVICDFMMVVLIASILVQKIALIAIKVLVQSAITNTNYQFLINANINQIVEMDCFRNQRIAMMEIIQQRMDARIVQFNKIGYALQSQEIHKANAHLSKLQFQQLTISI</sequence>
<reference evidence="5" key="1">
    <citation type="submission" date="2021-01" db="EMBL/GenBank/DDBJ databases">
        <authorList>
            <consortium name="Genoscope - CEA"/>
            <person name="William W."/>
        </authorList>
    </citation>
    <scope>NUCLEOTIDE SEQUENCE</scope>
</reference>
<evidence type="ECO:0000256" key="4">
    <source>
        <dbReference type="SAM" id="Phobius"/>
    </source>
</evidence>
<gene>
    <name evidence="5" type="ORF">PPENT_87.1.T1080013</name>
</gene>
<feature type="transmembrane region" description="Helical" evidence="4">
    <location>
        <begin position="447"/>
        <end position="468"/>
    </location>
</feature>
<dbReference type="NCBIfam" id="TIGR02232">
    <property type="entry name" value="myxo_disulf_rpt"/>
    <property type="match status" value="1"/>
</dbReference>
<keyword evidence="3" id="KW-1015">Disulfide bond</keyword>
<keyword evidence="4" id="KW-0812">Transmembrane</keyword>
<evidence type="ECO:0000256" key="3">
    <source>
        <dbReference type="ARBA" id="ARBA00023157"/>
    </source>
</evidence>
<comment type="caution">
    <text evidence="5">The sequence shown here is derived from an EMBL/GenBank/DDBJ whole genome shotgun (WGS) entry which is preliminary data.</text>
</comment>
<keyword evidence="4" id="KW-0472">Membrane</keyword>
<feature type="transmembrane region" description="Helical" evidence="4">
    <location>
        <begin position="480"/>
        <end position="503"/>
    </location>
</feature>
<name>A0A8S1WY65_9CILI</name>
<dbReference type="PANTHER" id="PTHR39767:SF2">
    <property type="entry name" value="CHROMOSOME UNDETERMINED SCAFFOLD_1, WHOLE GENOME SHOTGUN SEQUENCE"/>
    <property type="match status" value="1"/>
</dbReference>
<keyword evidence="2" id="KW-0677">Repeat</keyword>